<proteinExistence type="predicted"/>
<dbReference type="Proteomes" id="UP000807025">
    <property type="component" value="Unassembled WGS sequence"/>
</dbReference>
<dbReference type="AlphaFoldDB" id="A0A9P5ZVF1"/>
<sequence length="126" mass="14279">MTACRRIKNATGCSRPSGAIPFLFIAPFKLFVGLPRRYAVSSEWSTLRITLSTPAFLIFATTSRQANYDAIAAKRRLSRRLLSDIHQSTIGLSRIAPLHARRLWLSWLLLLELLLDIIITKVLRCL</sequence>
<gene>
    <name evidence="2" type="ORF">BDN71DRAFT_988268</name>
</gene>
<keyword evidence="1" id="KW-0472">Membrane</keyword>
<accession>A0A9P5ZVF1</accession>
<protein>
    <submittedName>
        <fullName evidence="2">Uncharacterized protein</fullName>
    </submittedName>
</protein>
<name>A0A9P5ZVF1_PLEER</name>
<reference evidence="2" key="1">
    <citation type="submission" date="2020-11" db="EMBL/GenBank/DDBJ databases">
        <authorList>
            <consortium name="DOE Joint Genome Institute"/>
            <person name="Ahrendt S."/>
            <person name="Riley R."/>
            <person name="Andreopoulos W."/>
            <person name="Labutti K."/>
            <person name="Pangilinan J."/>
            <person name="Ruiz-Duenas F.J."/>
            <person name="Barrasa J.M."/>
            <person name="Sanchez-Garcia M."/>
            <person name="Camarero S."/>
            <person name="Miyauchi S."/>
            <person name="Serrano A."/>
            <person name="Linde D."/>
            <person name="Babiker R."/>
            <person name="Drula E."/>
            <person name="Ayuso-Fernandez I."/>
            <person name="Pacheco R."/>
            <person name="Padilla G."/>
            <person name="Ferreira P."/>
            <person name="Barriuso J."/>
            <person name="Kellner H."/>
            <person name="Castanera R."/>
            <person name="Alfaro M."/>
            <person name="Ramirez L."/>
            <person name="Pisabarro A.G."/>
            <person name="Kuo A."/>
            <person name="Tritt A."/>
            <person name="Lipzen A."/>
            <person name="He G."/>
            <person name="Yan M."/>
            <person name="Ng V."/>
            <person name="Cullen D."/>
            <person name="Martin F."/>
            <person name="Rosso M.-N."/>
            <person name="Henrissat B."/>
            <person name="Hibbett D."/>
            <person name="Martinez A.T."/>
            <person name="Grigoriev I.V."/>
        </authorList>
    </citation>
    <scope>NUCLEOTIDE SEQUENCE</scope>
    <source>
        <strain evidence="2">ATCC 90797</strain>
    </source>
</reference>
<evidence type="ECO:0000256" key="1">
    <source>
        <dbReference type="SAM" id="Phobius"/>
    </source>
</evidence>
<keyword evidence="3" id="KW-1185">Reference proteome</keyword>
<feature type="transmembrane region" description="Helical" evidence="1">
    <location>
        <begin position="103"/>
        <end position="123"/>
    </location>
</feature>
<evidence type="ECO:0000313" key="2">
    <source>
        <dbReference type="EMBL" id="KAF9494396.1"/>
    </source>
</evidence>
<comment type="caution">
    <text evidence="2">The sequence shown here is derived from an EMBL/GenBank/DDBJ whole genome shotgun (WGS) entry which is preliminary data.</text>
</comment>
<organism evidence="2 3">
    <name type="scientific">Pleurotus eryngii</name>
    <name type="common">Boletus of the steppes</name>
    <dbReference type="NCBI Taxonomy" id="5323"/>
    <lineage>
        <taxon>Eukaryota</taxon>
        <taxon>Fungi</taxon>
        <taxon>Dikarya</taxon>
        <taxon>Basidiomycota</taxon>
        <taxon>Agaricomycotina</taxon>
        <taxon>Agaricomycetes</taxon>
        <taxon>Agaricomycetidae</taxon>
        <taxon>Agaricales</taxon>
        <taxon>Pleurotineae</taxon>
        <taxon>Pleurotaceae</taxon>
        <taxon>Pleurotus</taxon>
    </lineage>
</organism>
<keyword evidence="1" id="KW-1133">Transmembrane helix</keyword>
<dbReference type="EMBL" id="MU154573">
    <property type="protein sequence ID" value="KAF9494396.1"/>
    <property type="molecule type" value="Genomic_DNA"/>
</dbReference>
<evidence type="ECO:0000313" key="3">
    <source>
        <dbReference type="Proteomes" id="UP000807025"/>
    </source>
</evidence>
<keyword evidence="1" id="KW-0812">Transmembrane</keyword>